<dbReference type="Pfam" id="PF00400">
    <property type="entry name" value="WD40"/>
    <property type="match status" value="3"/>
</dbReference>
<reference evidence="4" key="1">
    <citation type="submission" date="2023-01" db="EMBL/GenBank/DDBJ databases">
        <authorList>
            <person name="Piombo E."/>
        </authorList>
    </citation>
    <scope>NUCLEOTIDE SEQUENCE</scope>
</reference>
<evidence type="ECO:0000313" key="5">
    <source>
        <dbReference type="Proteomes" id="UP001160390"/>
    </source>
</evidence>
<dbReference type="InterPro" id="IPR050505">
    <property type="entry name" value="WDR55/POC1"/>
</dbReference>
<dbReference type="InterPro" id="IPR036322">
    <property type="entry name" value="WD40_repeat_dom_sf"/>
</dbReference>
<evidence type="ECO:0000256" key="2">
    <source>
        <dbReference type="ARBA" id="ARBA00022737"/>
    </source>
</evidence>
<dbReference type="Proteomes" id="UP001160390">
    <property type="component" value="Unassembled WGS sequence"/>
</dbReference>
<name>A0AA35M1Y1_9HYPO</name>
<feature type="repeat" description="WD" evidence="3">
    <location>
        <begin position="293"/>
        <end position="323"/>
    </location>
</feature>
<dbReference type="InterPro" id="IPR015943">
    <property type="entry name" value="WD40/YVTN_repeat-like_dom_sf"/>
</dbReference>
<dbReference type="AlphaFoldDB" id="A0AA35M1Y1"/>
<dbReference type="InterPro" id="IPR001680">
    <property type="entry name" value="WD40_rpt"/>
</dbReference>
<dbReference type="SUPFAM" id="SSF101898">
    <property type="entry name" value="NHL repeat"/>
    <property type="match status" value="1"/>
</dbReference>
<dbReference type="SUPFAM" id="SSF50978">
    <property type="entry name" value="WD40 repeat-like"/>
    <property type="match status" value="1"/>
</dbReference>
<feature type="repeat" description="WD" evidence="3">
    <location>
        <begin position="158"/>
        <end position="190"/>
    </location>
</feature>
<feature type="repeat" description="WD" evidence="3">
    <location>
        <begin position="351"/>
        <end position="392"/>
    </location>
</feature>
<evidence type="ECO:0000256" key="1">
    <source>
        <dbReference type="ARBA" id="ARBA00022574"/>
    </source>
</evidence>
<evidence type="ECO:0000256" key="3">
    <source>
        <dbReference type="PROSITE-ProRule" id="PRU00221"/>
    </source>
</evidence>
<evidence type="ECO:0000313" key="4">
    <source>
        <dbReference type="EMBL" id="CAI6089021.1"/>
    </source>
</evidence>
<dbReference type="Gene3D" id="2.130.10.10">
    <property type="entry name" value="YVTN repeat-like/Quinoprotein amine dehydrogenase"/>
    <property type="match status" value="2"/>
</dbReference>
<dbReference type="PANTHER" id="PTHR44019:SF8">
    <property type="entry name" value="POC1 CENTRIOLAR PROTEIN HOMOLOG"/>
    <property type="match status" value="1"/>
</dbReference>
<keyword evidence="2" id="KW-0677">Repeat</keyword>
<dbReference type="PROSITE" id="PS50294">
    <property type="entry name" value="WD_REPEATS_REGION"/>
    <property type="match status" value="1"/>
</dbReference>
<keyword evidence="5" id="KW-1185">Reference proteome</keyword>
<dbReference type="SMART" id="SM00320">
    <property type="entry name" value="WD40"/>
    <property type="match status" value="3"/>
</dbReference>
<dbReference type="PROSITE" id="PS00678">
    <property type="entry name" value="WD_REPEATS_1"/>
    <property type="match status" value="1"/>
</dbReference>
<sequence length="438" mass="48612">MIAENLVRMQDMPTFRMPQSDSLYRSEYPHCGGADCANCDPAALIGRRARINIRQVTVHYGTIASGNMLPLNRSVVFEVGGVSNLDGHKGERSGLKLWDSRSNSYKHSVSTNLYINKFAISPDGRLVGVSMDVIELLDSDLSPIDTQFKCDKDLELCSVAFSPDGRQIAAGLRTGTVLIWDSATGALLLHWLVMAEWCPQLHGKQLAGTGDCTTVWDLVSGRCLFSTDYCTAEAVFLHGSKLVTVKYTDILIWNTEKGGHSPRLLSKTDATVTCLRFVKWRCQDIRSNYIQSLLGYTGPVISLSFSPEKRILASASDDETIHITTAVKMLQTPQQVAWNAPKHDTPMKQDSQSHSGQVKLLEFSPDGKWLASAAIDKTVKIWDVASFTCIRTLATRLSLEAYASLFHFSPDGRWLLLNRDSYNNACSTQNLGYDEFRL</sequence>
<keyword evidence="1 3" id="KW-0853">WD repeat</keyword>
<accession>A0AA35M1Y1</accession>
<organism evidence="4 5">
    <name type="scientific">Clonostachys chloroleuca</name>
    <dbReference type="NCBI Taxonomy" id="1926264"/>
    <lineage>
        <taxon>Eukaryota</taxon>
        <taxon>Fungi</taxon>
        <taxon>Dikarya</taxon>
        <taxon>Ascomycota</taxon>
        <taxon>Pezizomycotina</taxon>
        <taxon>Sordariomycetes</taxon>
        <taxon>Hypocreomycetidae</taxon>
        <taxon>Hypocreales</taxon>
        <taxon>Bionectriaceae</taxon>
        <taxon>Clonostachys</taxon>
    </lineage>
</organism>
<proteinExistence type="predicted"/>
<comment type="caution">
    <text evidence="4">The sequence shown here is derived from an EMBL/GenBank/DDBJ whole genome shotgun (WGS) entry which is preliminary data.</text>
</comment>
<dbReference type="PANTHER" id="PTHR44019">
    <property type="entry name" value="WD REPEAT-CONTAINING PROTEIN 55"/>
    <property type="match status" value="1"/>
</dbReference>
<dbReference type="PROSITE" id="PS50082">
    <property type="entry name" value="WD_REPEATS_2"/>
    <property type="match status" value="3"/>
</dbReference>
<gene>
    <name evidence="4" type="ORF">CCHLO57077_00013812</name>
</gene>
<dbReference type="EMBL" id="CABFNP030000902">
    <property type="protein sequence ID" value="CAI6089021.1"/>
    <property type="molecule type" value="Genomic_DNA"/>
</dbReference>
<dbReference type="InterPro" id="IPR019775">
    <property type="entry name" value="WD40_repeat_CS"/>
</dbReference>
<protein>
    <submittedName>
        <fullName evidence="4">Uncharacterized protein</fullName>
    </submittedName>
</protein>